<accession>A0A914CBS3</accession>
<keyword evidence="3" id="KW-0560">Oxidoreductase</keyword>
<dbReference type="PANTHER" id="PTHR11732">
    <property type="entry name" value="ALDO/KETO REDUCTASE"/>
    <property type="match status" value="1"/>
</dbReference>
<dbReference type="AlphaFoldDB" id="A0A914CBS3"/>
<dbReference type="Proteomes" id="UP000887540">
    <property type="component" value="Unplaced"/>
</dbReference>
<dbReference type="InterPro" id="IPR018170">
    <property type="entry name" value="Aldo/ket_reductase_CS"/>
</dbReference>
<feature type="binding site" evidence="5">
    <location>
        <position position="113"/>
    </location>
    <ligand>
        <name>substrate</name>
    </ligand>
</feature>
<evidence type="ECO:0000259" key="7">
    <source>
        <dbReference type="Pfam" id="PF00248"/>
    </source>
</evidence>
<dbReference type="SUPFAM" id="SSF51430">
    <property type="entry name" value="NAD(P)-linked oxidoreductase"/>
    <property type="match status" value="1"/>
</dbReference>
<evidence type="ECO:0000256" key="3">
    <source>
        <dbReference type="ARBA" id="ARBA00023002"/>
    </source>
</evidence>
<dbReference type="Pfam" id="PF00248">
    <property type="entry name" value="Aldo_ket_red"/>
    <property type="match status" value="2"/>
</dbReference>
<dbReference type="InterPro" id="IPR036812">
    <property type="entry name" value="NAD(P)_OxRdtase_dom_sf"/>
</dbReference>
<evidence type="ECO:0000256" key="4">
    <source>
        <dbReference type="PIRSR" id="PIRSR000097-1"/>
    </source>
</evidence>
<sequence length="305" mass="35069">MVEKEVTLNSGHKMPVVGLGTWQSSPGEIGQVIKTALDIGYRHFDCAQVYGNEAEIGEALEEYFKASSTVKRENVFITSKIWNTFHSFEKCSEAVEETLKRFRTSYLDLVLIHWPHGFQEGGELFPKVGDEIQYSDVDYLETWKALEKKVDEGKIRSIGLSNFNKDQIQRIIDEGKIRPAVLQIEVNLYFHQIVLRDFCEANRVAITAYSPLGSPGRPEWMKKGVDTPAQIVLRWDIQKGLAVIPKSTNETRLRENLEIFDFELQEDDMAQLNQFDCNLRLINIADRDGHHKYFPWPKKEVRSGS</sequence>
<dbReference type="Gene3D" id="3.20.20.100">
    <property type="entry name" value="NADP-dependent oxidoreductase domain"/>
    <property type="match status" value="1"/>
</dbReference>
<feature type="domain" description="NADP-dependent oxidoreductase" evidence="7">
    <location>
        <begin position="222"/>
        <end position="275"/>
    </location>
</feature>
<organism evidence="8 9">
    <name type="scientific">Acrobeloides nanus</name>
    <dbReference type="NCBI Taxonomy" id="290746"/>
    <lineage>
        <taxon>Eukaryota</taxon>
        <taxon>Metazoa</taxon>
        <taxon>Ecdysozoa</taxon>
        <taxon>Nematoda</taxon>
        <taxon>Chromadorea</taxon>
        <taxon>Rhabditida</taxon>
        <taxon>Tylenchina</taxon>
        <taxon>Cephalobomorpha</taxon>
        <taxon>Cephaloboidea</taxon>
        <taxon>Cephalobidae</taxon>
        <taxon>Acrobeloides</taxon>
    </lineage>
</organism>
<evidence type="ECO:0000313" key="9">
    <source>
        <dbReference type="WBParaSite" id="ACRNAN_Path_782.g2949.t1"/>
    </source>
</evidence>
<dbReference type="PIRSF" id="PIRSF000097">
    <property type="entry name" value="AKR"/>
    <property type="match status" value="1"/>
</dbReference>
<protein>
    <submittedName>
        <fullName evidence="9">NADP-dependent oxidoreductase domain-containing protein</fullName>
    </submittedName>
</protein>
<dbReference type="PROSITE" id="PS00062">
    <property type="entry name" value="ALDOKETO_REDUCTASE_2"/>
    <property type="match status" value="1"/>
</dbReference>
<keyword evidence="2" id="KW-0521">NADP</keyword>
<proteinExistence type="inferred from homology"/>
<evidence type="ECO:0000313" key="8">
    <source>
        <dbReference type="Proteomes" id="UP000887540"/>
    </source>
</evidence>
<dbReference type="PROSITE" id="PS00063">
    <property type="entry name" value="ALDOKETO_REDUCTASE_3"/>
    <property type="match status" value="1"/>
</dbReference>
<dbReference type="GO" id="GO:0016491">
    <property type="term" value="F:oxidoreductase activity"/>
    <property type="evidence" value="ECO:0007669"/>
    <property type="project" value="UniProtKB-KW"/>
</dbReference>
<name>A0A914CBS3_9BILA</name>
<dbReference type="InterPro" id="IPR023210">
    <property type="entry name" value="NADP_OxRdtase_dom"/>
</dbReference>
<dbReference type="PROSITE" id="PS00798">
    <property type="entry name" value="ALDOKETO_REDUCTASE_1"/>
    <property type="match status" value="1"/>
</dbReference>
<keyword evidence="8" id="KW-1185">Reference proteome</keyword>
<dbReference type="InterPro" id="IPR020471">
    <property type="entry name" value="AKR"/>
</dbReference>
<dbReference type="PRINTS" id="PR00069">
    <property type="entry name" value="ALDKETRDTASE"/>
</dbReference>
<evidence type="ECO:0000256" key="5">
    <source>
        <dbReference type="PIRSR" id="PIRSR000097-2"/>
    </source>
</evidence>
<comment type="similarity">
    <text evidence="1">Belongs to the aldo/keto reductase family.</text>
</comment>
<feature type="active site" description="Proton donor" evidence="4">
    <location>
        <position position="50"/>
    </location>
</feature>
<feature type="site" description="Lowers pKa of active site Tyr" evidence="6">
    <location>
        <position position="80"/>
    </location>
</feature>
<dbReference type="WBParaSite" id="ACRNAN_Path_782.g2949.t1">
    <property type="protein sequence ID" value="ACRNAN_Path_782.g2949.t1"/>
    <property type="gene ID" value="ACRNAN_Path_782.g2949"/>
</dbReference>
<dbReference type="FunFam" id="3.20.20.100:FF:000006">
    <property type="entry name" value="Aldo-keto reductase family 1 member A1"/>
    <property type="match status" value="1"/>
</dbReference>
<evidence type="ECO:0000256" key="1">
    <source>
        <dbReference type="ARBA" id="ARBA00007905"/>
    </source>
</evidence>
<evidence type="ECO:0000256" key="6">
    <source>
        <dbReference type="PIRSR" id="PIRSR000097-3"/>
    </source>
</evidence>
<feature type="domain" description="NADP-dependent oxidoreductase" evidence="7">
    <location>
        <begin position="18"/>
        <end position="221"/>
    </location>
</feature>
<reference evidence="9" key="1">
    <citation type="submission" date="2022-11" db="UniProtKB">
        <authorList>
            <consortium name="WormBaseParasite"/>
        </authorList>
    </citation>
    <scope>IDENTIFICATION</scope>
</reference>
<evidence type="ECO:0000256" key="2">
    <source>
        <dbReference type="ARBA" id="ARBA00022857"/>
    </source>
</evidence>